<evidence type="ECO:0000313" key="1">
    <source>
        <dbReference type="EMBL" id="KAI5659630.1"/>
    </source>
</evidence>
<proteinExistence type="predicted"/>
<evidence type="ECO:0000313" key="2">
    <source>
        <dbReference type="Proteomes" id="UP001060085"/>
    </source>
</evidence>
<comment type="caution">
    <text evidence="1">The sequence shown here is derived from an EMBL/GenBank/DDBJ whole genome shotgun (WGS) entry which is preliminary data.</text>
</comment>
<gene>
    <name evidence="1" type="ORF">M9H77_28423</name>
</gene>
<reference evidence="2" key="1">
    <citation type="journal article" date="2023" name="Nat. Plants">
        <title>Single-cell RNA sequencing provides a high-resolution roadmap for understanding the multicellular compartmentation of specialized metabolism.</title>
        <authorList>
            <person name="Sun S."/>
            <person name="Shen X."/>
            <person name="Li Y."/>
            <person name="Li Y."/>
            <person name="Wang S."/>
            <person name="Li R."/>
            <person name="Zhang H."/>
            <person name="Shen G."/>
            <person name="Guo B."/>
            <person name="Wei J."/>
            <person name="Xu J."/>
            <person name="St-Pierre B."/>
            <person name="Chen S."/>
            <person name="Sun C."/>
        </authorList>
    </citation>
    <scope>NUCLEOTIDE SEQUENCE [LARGE SCALE GENOMIC DNA]</scope>
</reference>
<protein>
    <submittedName>
        <fullName evidence="1">Uncharacterized protein</fullName>
    </submittedName>
</protein>
<sequence>MNGRRAAAALRRGVMSNRRVDQKTPSESSSAVTRVTGKPPSLFLSLSLGSLSLNTPRDTQRRKKKRRDRNIENTCREKSSGSATRNKAEEPERVQVDSKRQKKK</sequence>
<accession>A0ACC0AH81</accession>
<dbReference type="EMBL" id="CM044706">
    <property type="protein sequence ID" value="KAI5659630.1"/>
    <property type="molecule type" value="Genomic_DNA"/>
</dbReference>
<dbReference type="Proteomes" id="UP001060085">
    <property type="component" value="Linkage Group LG06"/>
</dbReference>
<keyword evidence="2" id="KW-1185">Reference proteome</keyword>
<organism evidence="1 2">
    <name type="scientific">Catharanthus roseus</name>
    <name type="common">Madagascar periwinkle</name>
    <name type="synonym">Vinca rosea</name>
    <dbReference type="NCBI Taxonomy" id="4058"/>
    <lineage>
        <taxon>Eukaryota</taxon>
        <taxon>Viridiplantae</taxon>
        <taxon>Streptophyta</taxon>
        <taxon>Embryophyta</taxon>
        <taxon>Tracheophyta</taxon>
        <taxon>Spermatophyta</taxon>
        <taxon>Magnoliopsida</taxon>
        <taxon>eudicotyledons</taxon>
        <taxon>Gunneridae</taxon>
        <taxon>Pentapetalae</taxon>
        <taxon>asterids</taxon>
        <taxon>lamiids</taxon>
        <taxon>Gentianales</taxon>
        <taxon>Apocynaceae</taxon>
        <taxon>Rauvolfioideae</taxon>
        <taxon>Vinceae</taxon>
        <taxon>Catharanthinae</taxon>
        <taxon>Catharanthus</taxon>
    </lineage>
</organism>
<name>A0ACC0AH81_CATRO</name>